<dbReference type="EMBL" id="BOOQ01000028">
    <property type="protein sequence ID" value="GII47929.1"/>
    <property type="molecule type" value="Genomic_DNA"/>
</dbReference>
<reference evidence="1" key="1">
    <citation type="submission" date="2021-01" db="EMBL/GenBank/DDBJ databases">
        <title>Whole genome shotgun sequence of Planotetraspora silvatica NBRC 100141.</title>
        <authorList>
            <person name="Komaki H."/>
            <person name="Tamura T."/>
        </authorList>
    </citation>
    <scope>NUCLEOTIDE SEQUENCE</scope>
    <source>
        <strain evidence="1">NBRC 100141</strain>
    </source>
</reference>
<comment type="caution">
    <text evidence="1">The sequence shown here is derived from an EMBL/GenBank/DDBJ whole genome shotgun (WGS) entry which is preliminary data.</text>
</comment>
<proteinExistence type="predicted"/>
<dbReference type="Proteomes" id="UP000644610">
    <property type="component" value="Unassembled WGS sequence"/>
</dbReference>
<organism evidence="1 2">
    <name type="scientific">Planotetraspora silvatica</name>
    <dbReference type="NCBI Taxonomy" id="234614"/>
    <lineage>
        <taxon>Bacteria</taxon>
        <taxon>Bacillati</taxon>
        <taxon>Actinomycetota</taxon>
        <taxon>Actinomycetes</taxon>
        <taxon>Streptosporangiales</taxon>
        <taxon>Streptosporangiaceae</taxon>
        <taxon>Planotetraspora</taxon>
    </lineage>
</organism>
<dbReference type="AlphaFoldDB" id="A0A8J3XNZ2"/>
<gene>
    <name evidence="1" type="ORF">Psi02_43530</name>
</gene>
<name>A0A8J3XNZ2_9ACTN</name>
<sequence>MAAVPEPSETFRDDDVSGGWPAGNVTVGFLPASPTTFRPAAAAVPAPVLGDAVFCAVPQAAASNKGKAAATIAVRRRM</sequence>
<evidence type="ECO:0000313" key="1">
    <source>
        <dbReference type="EMBL" id="GII47929.1"/>
    </source>
</evidence>
<protein>
    <submittedName>
        <fullName evidence="1">Uncharacterized protein</fullName>
    </submittedName>
</protein>
<evidence type="ECO:0000313" key="2">
    <source>
        <dbReference type="Proteomes" id="UP000644610"/>
    </source>
</evidence>
<accession>A0A8J3XNZ2</accession>
<keyword evidence="2" id="KW-1185">Reference proteome</keyword>